<keyword evidence="9" id="KW-0614">Plasmid</keyword>
<evidence type="ECO:0000259" key="8">
    <source>
        <dbReference type="Pfam" id="PF13807"/>
    </source>
</evidence>
<dbReference type="GO" id="GO:0005886">
    <property type="term" value="C:plasma membrane"/>
    <property type="evidence" value="ECO:0007669"/>
    <property type="project" value="UniProtKB-SubCell"/>
</dbReference>
<name>E8X6J5_GRATM</name>
<dbReference type="RefSeq" id="WP_013582166.1">
    <property type="nucleotide sequence ID" value="NC_015065.1"/>
</dbReference>
<keyword evidence="10" id="KW-1185">Reference proteome</keyword>
<evidence type="ECO:0000313" key="10">
    <source>
        <dbReference type="Proteomes" id="UP000000343"/>
    </source>
</evidence>
<dbReference type="HOGENOM" id="CLU_051175_1_0_0"/>
<geneLocation type="plasmid" evidence="9 10">
    <name>pACIX902</name>
</geneLocation>
<evidence type="ECO:0000256" key="4">
    <source>
        <dbReference type="ARBA" id="ARBA00022989"/>
    </source>
</evidence>
<sequence>MNATQQAEDDVATVPDIRTALSLAEAAEAQPILIELIQMLIVNRRFFGKMSLAGVLCGIAIAFLMKPVYTATATIMPPQAAQSSLSSLMGQLGSLSALSGGASSLLKNPADMYVGILQSRTISDTAIEQFHLKERWHEKTMVAARKAVASHAQFESSKDSLIQISVKEHDPKLASDLANFFVDALYRMNSTLAISEASQRRLFFEKQLDEERGALAKAEDTLKATQQKTGLITVTGQTELAIRNIAQTRAEISARQVELQSLRTYASEDNPDVARVQGEIRTLQGQLSRLEDSESHLAPGDTEIATSQIPAGGLEYTRELREVRYHDTLFDLLSRQYEAARIDEAKSAPIIQVVDRAVPPDQKSGPPRTLIILGCTVLAFLVGFAWLFLRGHVAMLRAAIR</sequence>
<dbReference type="KEGG" id="acm:AciX9_3862"/>
<dbReference type="InterPro" id="IPR050445">
    <property type="entry name" value="Bact_polysacc_biosynth/exp"/>
</dbReference>
<evidence type="ECO:0000256" key="5">
    <source>
        <dbReference type="ARBA" id="ARBA00023136"/>
    </source>
</evidence>
<feature type="domain" description="Polysaccharide chain length determinant N-terminal" evidence="7">
    <location>
        <begin position="33"/>
        <end position="129"/>
    </location>
</feature>
<dbReference type="Pfam" id="PF02706">
    <property type="entry name" value="Wzz"/>
    <property type="match status" value="1"/>
</dbReference>
<dbReference type="GO" id="GO:0004713">
    <property type="term" value="F:protein tyrosine kinase activity"/>
    <property type="evidence" value="ECO:0007669"/>
    <property type="project" value="TreeGrafter"/>
</dbReference>
<dbReference type="PANTHER" id="PTHR32309">
    <property type="entry name" value="TYROSINE-PROTEIN KINASE"/>
    <property type="match status" value="1"/>
</dbReference>
<gene>
    <name evidence="9" type="ordered locus">AciX9_3862</name>
</gene>
<reference evidence="10" key="1">
    <citation type="submission" date="2011-01" db="EMBL/GenBank/DDBJ databases">
        <title>Complete sequence of plasmid2 of Acidobacterium sp. MP5ACTX9.</title>
        <authorList>
            <consortium name="US DOE Joint Genome Institute"/>
            <person name="Lucas S."/>
            <person name="Copeland A."/>
            <person name="Lapidus A."/>
            <person name="Cheng J.-F."/>
            <person name="Goodwin L."/>
            <person name="Pitluck S."/>
            <person name="Teshima H."/>
            <person name="Detter J.C."/>
            <person name="Han C."/>
            <person name="Tapia R."/>
            <person name="Land M."/>
            <person name="Hauser L."/>
            <person name="Kyrpides N."/>
            <person name="Ivanova N."/>
            <person name="Ovchinnikova G."/>
            <person name="Pagani I."/>
            <person name="Rawat S.R."/>
            <person name="Mannisto M."/>
            <person name="Haggblom M.M."/>
            <person name="Woyke T."/>
        </authorList>
    </citation>
    <scope>NUCLEOTIDE SEQUENCE [LARGE SCALE GENOMIC DNA]</scope>
    <source>
        <strain evidence="10">MP5ACTX9</strain>
        <plasmid evidence="10">Plasmid pACIX902</plasmid>
    </source>
</reference>
<dbReference type="InterPro" id="IPR003856">
    <property type="entry name" value="LPS_length_determ_N"/>
</dbReference>
<dbReference type="InterPro" id="IPR032807">
    <property type="entry name" value="GNVR"/>
</dbReference>
<evidence type="ECO:0000313" key="9">
    <source>
        <dbReference type="EMBL" id="ADW71145.1"/>
    </source>
</evidence>
<dbReference type="Pfam" id="PF13807">
    <property type="entry name" value="GNVR"/>
    <property type="match status" value="1"/>
</dbReference>
<keyword evidence="5 6" id="KW-0472">Membrane</keyword>
<keyword evidence="3 6" id="KW-0812">Transmembrane</keyword>
<evidence type="ECO:0000256" key="3">
    <source>
        <dbReference type="ARBA" id="ARBA00022692"/>
    </source>
</evidence>
<evidence type="ECO:0000256" key="1">
    <source>
        <dbReference type="ARBA" id="ARBA00004651"/>
    </source>
</evidence>
<evidence type="ECO:0000256" key="2">
    <source>
        <dbReference type="ARBA" id="ARBA00022475"/>
    </source>
</evidence>
<proteinExistence type="predicted"/>
<protein>
    <submittedName>
        <fullName evidence="9">Lipopolysaccharide biosynthesis protein</fullName>
    </submittedName>
</protein>
<evidence type="ECO:0000256" key="6">
    <source>
        <dbReference type="SAM" id="Phobius"/>
    </source>
</evidence>
<accession>E8X6J5</accession>
<dbReference type="EMBL" id="CP002482">
    <property type="protein sequence ID" value="ADW71145.1"/>
    <property type="molecule type" value="Genomic_DNA"/>
</dbReference>
<keyword evidence="4 6" id="KW-1133">Transmembrane helix</keyword>
<evidence type="ECO:0000259" key="7">
    <source>
        <dbReference type="Pfam" id="PF02706"/>
    </source>
</evidence>
<feature type="transmembrane region" description="Helical" evidence="6">
    <location>
        <begin position="370"/>
        <end position="389"/>
    </location>
</feature>
<organism evidence="10">
    <name type="scientific">Granulicella tundricola (strain ATCC BAA-1859 / DSM 23138 / MP5ACTX9)</name>
    <dbReference type="NCBI Taxonomy" id="1198114"/>
    <lineage>
        <taxon>Bacteria</taxon>
        <taxon>Pseudomonadati</taxon>
        <taxon>Acidobacteriota</taxon>
        <taxon>Terriglobia</taxon>
        <taxon>Terriglobales</taxon>
        <taxon>Acidobacteriaceae</taxon>
        <taxon>Granulicella</taxon>
    </lineage>
</organism>
<dbReference type="PANTHER" id="PTHR32309:SF13">
    <property type="entry name" value="FERRIC ENTEROBACTIN TRANSPORT PROTEIN FEPE"/>
    <property type="match status" value="1"/>
</dbReference>
<keyword evidence="2" id="KW-1003">Cell membrane</keyword>
<dbReference type="Proteomes" id="UP000000343">
    <property type="component" value="Plasmid pACIX902"/>
</dbReference>
<dbReference type="OrthoDB" id="8884120at2"/>
<feature type="domain" description="Tyrosine-protein kinase G-rich" evidence="8">
    <location>
        <begin position="320"/>
        <end position="390"/>
    </location>
</feature>
<dbReference type="AlphaFoldDB" id="E8X6J5"/>
<feature type="transmembrane region" description="Helical" evidence="6">
    <location>
        <begin position="46"/>
        <end position="65"/>
    </location>
</feature>
<comment type="subcellular location">
    <subcellularLocation>
        <location evidence="1">Cell membrane</location>
        <topology evidence="1">Multi-pass membrane protein</topology>
    </subcellularLocation>
</comment>